<dbReference type="SUPFAM" id="SSF51735">
    <property type="entry name" value="NAD(P)-binding Rossmann-fold domains"/>
    <property type="match status" value="1"/>
</dbReference>
<evidence type="ECO:0000256" key="1">
    <source>
        <dbReference type="ARBA" id="ARBA00006484"/>
    </source>
</evidence>
<accession>A0A1C1CBQ9</accession>
<dbReference type="PANTHER" id="PTHR44229">
    <property type="entry name" value="15-HYDROXYPROSTAGLANDIN DEHYDROGENASE [NAD(+)]"/>
    <property type="match status" value="1"/>
</dbReference>
<dbReference type="PANTHER" id="PTHR44229:SF4">
    <property type="entry name" value="15-HYDROXYPROSTAGLANDIN DEHYDROGENASE [NAD(+)]"/>
    <property type="match status" value="1"/>
</dbReference>
<dbReference type="GO" id="GO:0005737">
    <property type="term" value="C:cytoplasm"/>
    <property type="evidence" value="ECO:0007669"/>
    <property type="project" value="TreeGrafter"/>
</dbReference>
<keyword evidence="3" id="KW-0560">Oxidoreductase</keyword>
<evidence type="ECO:0000256" key="3">
    <source>
        <dbReference type="ARBA" id="ARBA00023002"/>
    </source>
</evidence>
<dbReference type="VEuPathDB" id="FungiDB:CLCR_11237"/>
<dbReference type="Pfam" id="PF00106">
    <property type="entry name" value="adh_short"/>
    <property type="match status" value="2"/>
</dbReference>
<dbReference type="GO" id="GO:0016616">
    <property type="term" value="F:oxidoreductase activity, acting on the CH-OH group of donors, NAD or NADP as acceptor"/>
    <property type="evidence" value="ECO:0007669"/>
    <property type="project" value="TreeGrafter"/>
</dbReference>
<comment type="similarity">
    <text evidence="1">Belongs to the short-chain dehydrogenases/reductases (SDR) family.</text>
</comment>
<dbReference type="Gene3D" id="3.40.50.720">
    <property type="entry name" value="NAD(P)-binding Rossmann-like Domain"/>
    <property type="match status" value="1"/>
</dbReference>
<evidence type="ECO:0000313" key="4">
    <source>
        <dbReference type="EMBL" id="OCT45909.1"/>
    </source>
</evidence>
<dbReference type="PROSITE" id="PS00061">
    <property type="entry name" value="ADH_SHORT"/>
    <property type="match status" value="1"/>
</dbReference>
<gene>
    <name evidence="4" type="primary">adhA</name>
    <name evidence="4" type="ORF">CLCR_11237</name>
</gene>
<dbReference type="AlphaFoldDB" id="A0A1C1CBQ9"/>
<protein>
    <submittedName>
        <fullName evidence="4">5'-hydroxyaverantin dehydrogenase</fullName>
    </submittedName>
</protein>
<keyword evidence="5" id="KW-1185">Reference proteome</keyword>
<dbReference type="EMBL" id="LGRB01000018">
    <property type="protein sequence ID" value="OCT45909.1"/>
    <property type="molecule type" value="Genomic_DNA"/>
</dbReference>
<dbReference type="OrthoDB" id="5371740at2759"/>
<dbReference type="InterPro" id="IPR036291">
    <property type="entry name" value="NAD(P)-bd_dom_sf"/>
</dbReference>
<dbReference type="eggNOG" id="KOG4169">
    <property type="taxonomic scope" value="Eukaryota"/>
</dbReference>
<evidence type="ECO:0000313" key="5">
    <source>
        <dbReference type="Proteomes" id="UP000094526"/>
    </source>
</evidence>
<dbReference type="PRINTS" id="PR00081">
    <property type="entry name" value="GDHRDH"/>
</dbReference>
<evidence type="ECO:0000256" key="2">
    <source>
        <dbReference type="ARBA" id="ARBA00022857"/>
    </source>
</evidence>
<dbReference type="InterPro" id="IPR020904">
    <property type="entry name" value="Sc_DH/Rdtase_CS"/>
</dbReference>
<name>A0A1C1CBQ9_9EURO</name>
<dbReference type="STRING" id="86049.A0A1C1CBQ9"/>
<proteinExistence type="inferred from homology"/>
<dbReference type="Proteomes" id="UP000094526">
    <property type="component" value="Unassembled WGS sequence"/>
</dbReference>
<reference evidence="5" key="1">
    <citation type="submission" date="2015-07" db="EMBL/GenBank/DDBJ databases">
        <authorList>
            <person name="Teixeira M.M."/>
            <person name="Souza R.C."/>
            <person name="Almeida L.G."/>
            <person name="Vicente V.A."/>
            <person name="de Hoog S."/>
            <person name="Bocca A.L."/>
            <person name="de Almeida S.R."/>
            <person name="Vasconcelos A.T."/>
            <person name="Felipe M.S."/>
        </authorList>
    </citation>
    <scope>NUCLEOTIDE SEQUENCE [LARGE SCALE GENOMIC DNA]</scope>
    <source>
        <strain evidence="5">KSF</strain>
    </source>
</reference>
<keyword evidence="2" id="KW-0521">NADP</keyword>
<dbReference type="InterPro" id="IPR002347">
    <property type="entry name" value="SDR_fam"/>
</dbReference>
<comment type="caution">
    <text evidence="4">The sequence shown here is derived from an EMBL/GenBank/DDBJ whole genome shotgun (WGS) entry which is preliminary data.</text>
</comment>
<sequence>MPATPVAGMPGFTPYSSDVVHSGPVDVGQAINLDNIRGKTIVITGGASGFGAACSRHWASHGANIILGDLNHQQGTELVSQLRQTTENAQHHFIPLDVTSWTSQVHFFREAARLSPHGGIDTVMANAGIADAEEQRLFEQQVPDYSRLDGPAPPPPPPKLRTYETNLTGVLYTAHLALSYLSRNPGSQKCKCTTTTGHQAEAAAAAAAAPRDRHLLLVASVAGLAGLPGQPLYTAAKHGVVGLFRSLRITSPITLGVRVNMINPYFVDTPILGPLGAFVLAGGAMARLEAVVEASTRLVADHGIIGRGLIIASKTSKEHAEAVGLEPQTEHYDDRNQEIWDCYADDFEQSDLFTRRIVAVTNLVTSARGLIGIWVDIGSNLSRRFWRALGY</sequence>
<organism evidence="4 5">
    <name type="scientific">Cladophialophora carrionii</name>
    <dbReference type="NCBI Taxonomy" id="86049"/>
    <lineage>
        <taxon>Eukaryota</taxon>
        <taxon>Fungi</taxon>
        <taxon>Dikarya</taxon>
        <taxon>Ascomycota</taxon>
        <taxon>Pezizomycotina</taxon>
        <taxon>Eurotiomycetes</taxon>
        <taxon>Chaetothyriomycetidae</taxon>
        <taxon>Chaetothyriales</taxon>
        <taxon>Herpotrichiellaceae</taxon>
        <taxon>Cladophialophora</taxon>
    </lineage>
</organism>
<dbReference type="VEuPathDB" id="FungiDB:G647_00062"/>